<dbReference type="GO" id="GO:0003723">
    <property type="term" value="F:RNA binding"/>
    <property type="evidence" value="ECO:0007669"/>
    <property type="project" value="UniProtKB-UniRule"/>
</dbReference>
<comment type="similarity">
    <text evidence="1 6">Belongs to the NusB family.</text>
</comment>
<evidence type="ECO:0000256" key="5">
    <source>
        <dbReference type="ARBA" id="ARBA00023163"/>
    </source>
</evidence>
<dbReference type="EMBL" id="VRZA01000001">
    <property type="protein sequence ID" value="TXS96816.1"/>
    <property type="molecule type" value="Genomic_DNA"/>
</dbReference>
<keyword evidence="5 6" id="KW-0804">Transcription</keyword>
<name>A0A5C9A815_9GAMM</name>
<evidence type="ECO:0000256" key="4">
    <source>
        <dbReference type="ARBA" id="ARBA00023015"/>
    </source>
</evidence>
<dbReference type="PANTHER" id="PTHR11078">
    <property type="entry name" value="N UTILIZATION SUBSTANCE PROTEIN B-RELATED"/>
    <property type="match status" value="1"/>
</dbReference>
<dbReference type="InterPro" id="IPR006027">
    <property type="entry name" value="NusB_RsmB_TIM44"/>
</dbReference>
<dbReference type="InterPro" id="IPR011605">
    <property type="entry name" value="NusB_fam"/>
</dbReference>
<evidence type="ECO:0000313" key="9">
    <source>
        <dbReference type="Proteomes" id="UP000321039"/>
    </source>
</evidence>
<evidence type="ECO:0000259" key="7">
    <source>
        <dbReference type="Pfam" id="PF01029"/>
    </source>
</evidence>
<reference evidence="8 9" key="1">
    <citation type="submission" date="2019-08" db="EMBL/GenBank/DDBJ databases">
        <title>Parahaliea maris sp. nov., isolated from the surface seawater.</title>
        <authorList>
            <person name="Liu Y."/>
        </authorList>
    </citation>
    <scope>NUCLEOTIDE SEQUENCE [LARGE SCALE GENOMIC DNA]</scope>
    <source>
        <strain evidence="8 9">HSLHS9</strain>
    </source>
</reference>
<organism evidence="8 9">
    <name type="scientific">Parahaliea maris</name>
    <dbReference type="NCBI Taxonomy" id="2716870"/>
    <lineage>
        <taxon>Bacteria</taxon>
        <taxon>Pseudomonadati</taxon>
        <taxon>Pseudomonadota</taxon>
        <taxon>Gammaproteobacteria</taxon>
        <taxon>Cellvibrionales</taxon>
        <taxon>Halieaceae</taxon>
        <taxon>Parahaliea</taxon>
    </lineage>
</organism>
<dbReference type="SUPFAM" id="SSF48013">
    <property type="entry name" value="NusB-like"/>
    <property type="match status" value="1"/>
</dbReference>
<dbReference type="GO" id="GO:0031564">
    <property type="term" value="P:transcription antitermination"/>
    <property type="evidence" value="ECO:0007669"/>
    <property type="project" value="UniProtKB-KW"/>
</dbReference>
<comment type="caution">
    <text evidence="8">The sequence shown here is derived from an EMBL/GenBank/DDBJ whole genome shotgun (WGS) entry which is preliminary data.</text>
</comment>
<keyword evidence="9" id="KW-1185">Reference proteome</keyword>
<keyword evidence="3 6" id="KW-0694">RNA-binding</keyword>
<sequence>MIIVSKPQGSNQGNTLAAQRRKARHYGMQALYQWYMAEAPLNVIEAEFRTDYDFSHVDSEYFQALLHEIPAKVDELEAVFTPLLDRKLEELDPIERTLLRMGTWELGGRIDVPYKVAINEAVSLAKKFGATDSHKYINGVLDKLARKLRQVEWAADHPGGAA</sequence>
<dbReference type="GO" id="GO:0005829">
    <property type="term" value="C:cytosol"/>
    <property type="evidence" value="ECO:0007669"/>
    <property type="project" value="TreeGrafter"/>
</dbReference>
<keyword evidence="4 6" id="KW-0805">Transcription regulation</keyword>
<dbReference type="HAMAP" id="MF_00073">
    <property type="entry name" value="NusB"/>
    <property type="match status" value="1"/>
</dbReference>
<proteinExistence type="inferred from homology"/>
<evidence type="ECO:0000313" key="8">
    <source>
        <dbReference type="EMBL" id="TXS96816.1"/>
    </source>
</evidence>
<gene>
    <name evidence="6 8" type="primary">nusB</name>
    <name evidence="8" type="ORF">FV139_04335</name>
</gene>
<dbReference type="InterPro" id="IPR035926">
    <property type="entry name" value="NusB-like_sf"/>
</dbReference>
<dbReference type="GO" id="GO:0006353">
    <property type="term" value="P:DNA-templated transcription termination"/>
    <property type="evidence" value="ECO:0007669"/>
    <property type="project" value="UniProtKB-UniRule"/>
</dbReference>
<accession>A0A5C9A815</accession>
<feature type="domain" description="NusB/RsmB/TIM44" evidence="7">
    <location>
        <begin position="21"/>
        <end position="146"/>
    </location>
</feature>
<dbReference type="AlphaFoldDB" id="A0A5C9A815"/>
<dbReference type="Proteomes" id="UP000321039">
    <property type="component" value="Unassembled WGS sequence"/>
</dbReference>
<evidence type="ECO:0000256" key="1">
    <source>
        <dbReference type="ARBA" id="ARBA00005952"/>
    </source>
</evidence>
<evidence type="ECO:0000256" key="6">
    <source>
        <dbReference type="HAMAP-Rule" id="MF_00073"/>
    </source>
</evidence>
<evidence type="ECO:0000256" key="2">
    <source>
        <dbReference type="ARBA" id="ARBA00022814"/>
    </source>
</evidence>
<dbReference type="Gene3D" id="1.10.940.10">
    <property type="entry name" value="NusB-like"/>
    <property type="match status" value="1"/>
</dbReference>
<keyword evidence="2 6" id="KW-0889">Transcription antitermination</keyword>
<protein>
    <recommendedName>
        <fullName evidence="6">Transcription antitermination protein NusB</fullName>
    </recommendedName>
    <alternativeName>
        <fullName evidence="6">Antitermination factor NusB</fullName>
    </alternativeName>
</protein>
<evidence type="ECO:0000256" key="3">
    <source>
        <dbReference type="ARBA" id="ARBA00022884"/>
    </source>
</evidence>
<dbReference type="PANTHER" id="PTHR11078:SF3">
    <property type="entry name" value="ANTITERMINATION NUSB DOMAIN-CONTAINING PROTEIN"/>
    <property type="match status" value="1"/>
</dbReference>
<dbReference type="Pfam" id="PF01029">
    <property type="entry name" value="NusB"/>
    <property type="match status" value="1"/>
</dbReference>
<comment type="function">
    <text evidence="6">Involved in transcription antitermination. Required for transcription of ribosomal RNA (rRNA) genes. Binds specifically to the boxA antiterminator sequence of the ribosomal RNA (rrn) operons.</text>
</comment>
<dbReference type="NCBIfam" id="TIGR01951">
    <property type="entry name" value="nusB"/>
    <property type="match status" value="1"/>
</dbReference>